<reference evidence="2 3" key="1">
    <citation type="submission" date="2020-03" db="EMBL/GenBank/DDBJ databases">
        <title>Draft genome sequence of environmentally isolated cultures.</title>
        <authorList>
            <person name="Wilson H.S."/>
            <person name="De Leon M.E."/>
        </authorList>
    </citation>
    <scope>NUCLEOTIDE SEQUENCE [LARGE SCALE GENOMIC DNA]</scope>
    <source>
        <strain evidence="2 3">HSC-31F16</strain>
    </source>
</reference>
<feature type="region of interest" description="Disordered" evidence="1">
    <location>
        <begin position="213"/>
        <end position="285"/>
    </location>
</feature>
<evidence type="ECO:0008006" key="4">
    <source>
        <dbReference type="Google" id="ProtNLM"/>
    </source>
</evidence>
<evidence type="ECO:0000313" key="3">
    <source>
        <dbReference type="Proteomes" id="UP001515641"/>
    </source>
</evidence>
<keyword evidence="3" id="KW-1185">Reference proteome</keyword>
<accession>A0ABX0L850</accession>
<evidence type="ECO:0000313" key="2">
    <source>
        <dbReference type="EMBL" id="NHR05751.1"/>
    </source>
</evidence>
<feature type="compositionally biased region" description="Basic and acidic residues" evidence="1">
    <location>
        <begin position="259"/>
        <end position="273"/>
    </location>
</feature>
<dbReference type="Proteomes" id="UP001515641">
    <property type="component" value="Unassembled WGS sequence"/>
</dbReference>
<feature type="compositionally biased region" description="Polar residues" evidence="1">
    <location>
        <begin position="240"/>
        <end position="258"/>
    </location>
</feature>
<gene>
    <name evidence="2" type="ORF">HA052_11120</name>
</gene>
<dbReference type="RefSeq" id="WP_166451996.1">
    <property type="nucleotide sequence ID" value="NZ_JAAOMA010000013.1"/>
</dbReference>
<name>A0ABX0L850_9NEIS</name>
<dbReference type="EMBL" id="JAAOMA010000013">
    <property type="protein sequence ID" value="NHR05751.1"/>
    <property type="molecule type" value="Genomic_DNA"/>
</dbReference>
<feature type="compositionally biased region" description="Basic and acidic residues" evidence="1">
    <location>
        <begin position="329"/>
        <end position="338"/>
    </location>
</feature>
<organism evidence="2 3">
    <name type="scientific">Chromobacterium fluminis</name>
    <dbReference type="NCBI Taxonomy" id="3044269"/>
    <lineage>
        <taxon>Bacteria</taxon>
        <taxon>Pseudomonadati</taxon>
        <taxon>Pseudomonadota</taxon>
        <taxon>Betaproteobacteria</taxon>
        <taxon>Neisseriales</taxon>
        <taxon>Chromobacteriaceae</taxon>
        <taxon>Chromobacterium</taxon>
    </lineage>
</organism>
<sequence length="338" mass="38145">MTEVATSIHSLRNQPPAEASLPVVRASFFDLQGFELLQRVAKAFASSTLVPQTYQGNVANCMIALNLAERLRADALMVMQNLYIVHGNPGWSSKFLIASVNTCGRYESLRYEWRGEKGADDYGCRAWTVEKSTGEKLHGVWIDWKMVKAEGWNKKSGSKWLTMEDQMFVYRSAAFWQRAYAPEISMGLPSQEELADTYDAKRGEDGVYEVPLEDLQKQRRAPRATASQAAALSAPDDVDTSTGEVLSQQQFRNAMQQRRQAEQVRVNDDRGDASEPEQFDQINQPTLEEALAFVRKGDPDMARDIARSLSEKDQAIVEQTINNQQASADRPRRQRNLE</sequence>
<feature type="region of interest" description="Disordered" evidence="1">
    <location>
        <begin position="319"/>
        <end position="338"/>
    </location>
</feature>
<evidence type="ECO:0000256" key="1">
    <source>
        <dbReference type="SAM" id="MobiDB-lite"/>
    </source>
</evidence>
<protein>
    <recommendedName>
        <fullName evidence="4">Recombinase RecT</fullName>
    </recommendedName>
</protein>
<proteinExistence type="predicted"/>
<feature type="compositionally biased region" description="Low complexity" evidence="1">
    <location>
        <begin position="223"/>
        <end position="235"/>
    </location>
</feature>
<comment type="caution">
    <text evidence="2">The sequence shown here is derived from an EMBL/GenBank/DDBJ whole genome shotgun (WGS) entry which is preliminary data.</text>
</comment>